<organism evidence="1">
    <name type="scientific">freshwater metagenome</name>
    <dbReference type="NCBI Taxonomy" id="449393"/>
    <lineage>
        <taxon>unclassified sequences</taxon>
        <taxon>metagenomes</taxon>
        <taxon>ecological metagenomes</taxon>
    </lineage>
</organism>
<accession>A0A6J7FN32</accession>
<dbReference type="EMBL" id="CAFBLP010000135">
    <property type="protein sequence ID" value="CAB4894785.1"/>
    <property type="molecule type" value="Genomic_DNA"/>
</dbReference>
<proteinExistence type="predicted"/>
<dbReference type="AlphaFoldDB" id="A0A6J7FN32"/>
<protein>
    <submittedName>
        <fullName evidence="1">Unannotated protein</fullName>
    </submittedName>
</protein>
<evidence type="ECO:0000313" key="1">
    <source>
        <dbReference type="EMBL" id="CAB4894785.1"/>
    </source>
</evidence>
<name>A0A6J7FN32_9ZZZZ</name>
<reference evidence="1" key="1">
    <citation type="submission" date="2020-05" db="EMBL/GenBank/DDBJ databases">
        <authorList>
            <person name="Chiriac C."/>
            <person name="Salcher M."/>
            <person name="Ghai R."/>
            <person name="Kavagutti S V."/>
        </authorList>
    </citation>
    <scope>NUCLEOTIDE SEQUENCE</scope>
</reference>
<gene>
    <name evidence="1" type="ORF">UFOPK3376_03092</name>
</gene>
<sequence length="69" mass="6981">MIGPSSSAVVVLELGGLDIAEFAVQAPIVEPFDPAEGDALDVLAVTRRPVLASANHAGEGSTKSSKHPS</sequence>